<evidence type="ECO:0000256" key="5">
    <source>
        <dbReference type="ARBA" id="ARBA00023157"/>
    </source>
</evidence>
<keyword evidence="4" id="KW-0378">Hydrolase</keyword>
<dbReference type="GO" id="GO:0003676">
    <property type="term" value="F:nucleic acid binding"/>
    <property type="evidence" value="ECO:0007669"/>
    <property type="project" value="InterPro"/>
</dbReference>
<evidence type="ECO:0000256" key="6">
    <source>
        <dbReference type="ARBA" id="ARBA00023180"/>
    </source>
</evidence>
<sequence length="265" mass="29659">MLNFLRCSCALFVLLSTGSVHSFESRGHAIICQIAYEQLTPKTQAKVDALVSLSPNQAFSTGCSWPDKVRDQTAFKHTKPWHYINVDRSATSVNADDCPREGCVVSAIAEMEKRLAKAPATDWQALFFLGHFIGDIHQPLHVSYGDDWGGNKVKVHLDNEKTNLHAVWDGRMFNSKEAYIRQQKRLMNKLTAEDVALANNLDALVWANESYAVTHAIYQHLDAPITLNRDELTDERDLLELRIGLAALRLAHVLETLFGSSTSNP</sequence>
<dbReference type="InterPro" id="IPR003154">
    <property type="entry name" value="S1/P1nuclease"/>
</dbReference>
<proteinExistence type="predicted"/>
<dbReference type="Pfam" id="PF02265">
    <property type="entry name" value="S1-P1_nuclease"/>
    <property type="match status" value="1"/>
</dbReference>
<dbReference type="PANTHER" id="PTHR33146:SF26">
    <property type="entry name" value="ENDONUCLEASE 4"/>
    <property type="match status" value="1"/>
</dbReference>
<dbReference type="GO" id="GO:0046872">
    <property type="term" value="F:metal ion binding"/>
    <property type="evidence" value="ECO:0007669"/>
    <property type="project" value="UniProtKB-KW"/>
</dbReference>
<dbReference type="SUPFAM" id="SSF48537">
    <property type="entry name" value="Phospholipase C/P1 nuclease"/>
    <property type="match status" value="1"/>
</dbReference>
<evidence type="ECO:0000256" key="3">
    <source>
        <dbReference type="ARBA" id="ARBA00022759"/>
    </source>
</evidence>
<gene>
    <name evidence="8" type="ORF">TOL_0226</name>
</gene>
<keyword evidence="1" id="KW-0540">Nuclease</keyword>
<feature type="signal peptide" evidence="7">
    <location>
        <begin position="1"/>
        <end position="22"/>
    </location>
</feature>
<dbReference type="InterPro" id="IPR008947">
    <property type="entry name" value="PLipase_C/P1_nuclease_dom_sf"/>
</dbReference>
<keyword evidence="6" id="KW-0325">Glycoprotein</keyword>
<organism evidence="8 9">
    <name type="scientific">Thalassolituus oleivorans MIL-1</name>
    <dbReference type="NCBI Taxonomy" id="1298593"/>
    <lineage>
        <taxon>Bacteria</taxon>
        <taxon>Pseudomonadati</taxon>
        <taxon>Pseudomonadota</taxon>
        <taxon>Gammaproteobacteria</taxon>
        <taxon>Oceanospirillales</taxon>
        <taxon>Oceanospirillaceae</taxon>
        <taxon>Thalassolituus</taxon>
    </lineage>
</organism>
<keyword evidence="5" id="KW-1015">Disulfide bond</keyword>
<dbReference type="Proteomes" id="UP000011866">
    <property type="component" value="Chromosome"/>
</dbReference>
<dbReference type="STRING" id="187493.CN03_01685"/>
<dbReference type="EMBL" id="HF680312">
    <property type="protein sequence ID" value="CCU70674.1"/>
    <property type="molecule type" value="Genomic_DNA"/>
</dbReference>
<dbReference type="GO" id="GO:0016788">
    <property type="term" value="F:hydrolase activity, acting on ester bonds"/>
    <property type="evidence" value="ECO:0007669"/>
    <property type="project" value="InterPro"/>
</dbReference>
<evidence type="ECO:0000256" key="1">
    <source>
        <dbReference type="ARBA" id="ARBA00022722"/>
    </source>
</evidence>
<evidence type="ECO:0000256" key="2">
    <source>
        <dbReference type="ARBA" id="ARBA00022723"/>
    </source>
</evidence>
<keyword evidence="9" id="KW-1185">Reference proteome</keyword>
<dbReference type="Gene3D" id="1.10.575.10">
    <property type="entry name" value="P1 Nuclease"/>
    <property type="match status" value="1"/>
</dbReference>
<dbReference type="eggNOG" id="ENOG502Z82C">
    <property type="taxonomic scope" value="Bacteria"/>
</dbReference>
<accession>M5DYR9</accession>
<keyword evidence="7" id="KW-0732">Signal</keyword>
<name>M5DYR9_9GAMM</name>
<evidence type="ECO:0000313" key="9">
    <source>
        <dbReference type="Proteomes" id="UP000011866"/>
    </source>
</evidence>
<dbReference type="KEGG" id="tol:TOL_0226"/>
<dbReference type="HOGENOM" id="CLU_044365_1_0_6"/>
<evidence type="ECO:0000256" key="7">
    <source>
        <dbReference type="SAM" id="SignalP"/>
    </source>
</evidence>
<dbReference type="RefSeq" id="WP_015485415.1">
    <property type="nucleotide sequence ID" value="NC_020888.1"/>
</dbReference>
<dbReference type="GeneID" id="79175235"/>
<dbReference type="CDD" id="cd11010">
    <property type="entry name" value="S1-P1_nuclease"/>
    <property type="match status" value="1"/>
</dbReference>
<dbReference type="PANTHER" id="PTHR33146">
    <property type="entry name" value="ENDONUCLEASE 4"/>
    <property type="match status" value="1"/>
</dbReference>
<feature type="chain" id="PRO_5004065707" evidence="7">
    <location>
        <begin position="23"/>
        <end position="265"/>
    </location>
</feature>
<protein>
    <submittedName>
        <fullName evidence="8">Endonuclease</fullName>
    </submittedName>
</protein>
<evidence type="ECO:0000256" key="4">
    <source>
        <dbReference type="ARBA" id="ARBA00022801"/>
    </source>
</evidence>
<keyword evidence="3 8" id="KW-0255">Endonuclease</keyword>
<dbReference type="AlphaFoldDB" id="M5DYR9"/>
<dbReference type="GO" id="GO:0006308">
    <property type="term" value="P:DNA catabolic process"/>
    <property type="evidence" value="ECO:0007669"/>
    <property type="project" value="InterPro"/>
</dbReference>
<evidence type="ECO:0000313" key="8">
    <source>
        <dbReference type="EMBL" id="CCU70674.1"/>
    </source>
</evidence>
<dbReference type="GO" id="GO:0004519">
    <property type="term" value="F:endonuclease activity"/>
    <property type="evidence" value="ECO:0007669"/>
    <property type="project" value="UniProtKB-KW"/>
</dbReference>
<reference evidence="8 9" key="1">
    <citation type="journal article" date="2013" name="Genome Announc.">
        <title>Genome Sequence of Thalassolituus oleivorans MIL-1 (DSM 14913T).</title>
        <authorList>
            <person name="Golyshin P.N."/>
            <person name="Werner J."/>
            <person name="Chernikova T.N."/>
            <person name="Tran H."/>
            <person name="Ferrer M."/>
            <person name="Yakimov M.M."/>
            <person name="Teeling H."/>
            <person name="Golyshina O.V."/>
        </authorList>
    </citation>
    <scope>NUCLEOTIDE SEQUENCE [LARGE SCALE GENOMIC DNA]</scope>
    <source>
        <strain evidence="8 9">MIL-1</strain>
    </source>
</reference>
<keyword evidence="2" id="KW-0479">Metal-binding</keyword>